<sequence length="285" mass="30716">MLRRFQLFFVIFQLIVRVVDKERSGETVTSLSKLFFSKQAELKKILSKVPAHREREKVIRNLKKAISSRNAAIAEIENELQCAEFALTKAVYQAGIKIKLMRQAEARKVNSEQVIRFANQISRWYSVAAPLGWQYGDPSRPFPTEAELRLSALAAPRVSAPSAQPALSLLRHQGASSSSPGLMRGNGRGSSPMTAGTWSPRGGYGQQSSSPRGRGSRAAGVISPRINISGGPLMQRRPSGTGSSPHTSPSGYPIGGKGVHPPVKNVEQMSSDSSSSSSSDEGSPS</sequence>
<reference evidence="13" key="1">
    <citation type="submission" date="2017-02" db="UniProtKB">
        <authorList>
            <consortium name="WormBaseParasite"/>
        </authorList>
    </citation>
    <scope>IDENTIFICATION</scope>
</reference>
<keyword evidence="6 8" id="KW-0539">Nucleus</keyword>
<dbReference type="AlphaFoldDB" id="A0A0N4V138"/>
<keyword evidence="10" id="KW-0732">Signal</keyword>
<dbReference type="STRING" id="51028.A0A0N4V138"/>
<name>A0A0N4V138_ENTVE</name>
<dbReference type="OrthoDB" id="1929813at2759"/>
<evidence type="ECO:0000313" key="11">
    <source>
        <dbReference type="EMBL" id="VDD88220.1"/>
    </source>
</evidence>
<feature type="signal peptide" evidence="10">
    <location>
        <begin position="1"/>
        <end position="21"/>
    </location>
</feature>
<dbReference type="EMBL" id="UXUI01007577">
    <property type="protein sequence ID" value="VDD88220.1"/>
    <property type="molecule type" value="Genomic_DNA"/>
</dbReference>
<keyword evidence="5 8" id="KW-0804">Transcription</keyword>
<dbReference type="PANTHER" id="PTHR13208">
    <property type="entry name" value="MEDIATOR OF RNA POLYMERASE II TRANSCRIPTION SUBUNIT 4"/>
    <property type="match status" value="1"/>
</dbReference>
<dbReference type="GO" id="GO:0003712">
    <property type="term" value="F:transcription coregulator activity"/>
    <property type="evidence" value="ECO:0007669"/>
    <property type="project" value="InterPro"/>
</dbReference>
<evidence type="ECO:0000256" key="4">
    <source>
        <dbReference type="ARBA" id="ARBA00023015"/>
    </source>
</evidence>
<evidence type="ECO:0000256" key="3">
    <source>
        <dbReference type="ARBA" id="ARBA00020629"/>
    </source>
</evidence>
<comment type="subunit">
    <text evidence="8">Component of the Mediator complex.</text>
</comment>
<feature type="compositionally biased region" description="Low complexity" evidence="9">
    <location>
        <begin position="238"/>
        <end position="251"/>
    </location>
</feature>
<comment type="function">
    <text evidence="8">Component of the Mediator complex, a coactivator involved in the regulated transcription of nearly all RNA polymerase II-dependent genes. Mediator functions as a bridge to convey information from gene-specific regulatory proteins to the basal RNA polymerase II transcription machinery. Mediator is recruited to promoters by direct interactions with regulatory proteins and serves as a scaffold for the assembly of a functional preinitiation complex with RNA polymerase II and the general transcription factors.</text>
</comment>
<reference evidence="11 12" key="2">
    <citation type="submission" date="2018-10" db="EMBL/GenBank/DDBJ databases">
        <authorList>
            <consortium name="Pathogen Informatics"/>
        </authorList>
    </citation>
    <scope>NUCLEOTIDE SEQUENCE [LARGE SCALE GENOMIC DNA]</scope>
</reference>
<feature type="chain" id="PRO_5043122591" description="Mediator of RNA polymerase II transcription subunit 4" evidence="10">
    <location>
        <begin position="22"/>
        <end position="285"/>
    </location>
</feature>
<keyword evidence="4 8" id="KW-0805">Transcription regulation</keyword>
<protein>
    <recommendedName>
        <fullName evidence="3 8">Mediator of RNA polymerase II transcription subunit 4</fullName>
    </recommendedName>
    <alternativeName>
        <fullName evidence="7 8">Mediator complex subunit 4</fullName>
    </alternativeName>
</protein>
<evidence type="ECO:0000256" key="1">
    <source>
        <dbReference type="ARBA" id="ARBA00004123"/>
    </source>
</evidence>
<evidence type="ECO:0000313" key="12">
    <source>
        <dbReference type="Proteomes" id="UP000274131"/>
    </source>
</evidence>
<organism evidence="13">
    <name type="scientific">Enterobius vermicularis</name>
    <name type="common">Human pinworm</name>
    <dbReference type="NCBI Taxonomy" id="51028"/>
    <lineage>
        <taxon>Eukaryota</taxon>
        <taxon>Metazoa</taxon>
        <taxon>Ecdysozoa</taxon>
        <taxon>Nematoda</taxon>
        <taxon>Chromadorea</taxon>
        <taxon>Rhabditida</taxon>
        <taxon>Spirurina</taxon>
        <taxon>Oxyuridomorpha</taxon>
        <taxon>Oxyuroidea</taxon>
        <taxon>Oxyuridae</taxon>
        <taxon>Enterobius</taxon>
    </lineage>
</organism>
<evidence type="ECO:0000313" key="13">
    <source>
        <dbReference type="WBParaSite" id="EVEC_0000365501-mRNA-1"/>
    </source>
</evidence>
<dbReference type="GO" id="GO:0070847">
    <property type="term" value="C:core mediator complex"/>
    <property type="evidence" value="ECO:0007669"/>
    <property type="project" value="TreeGrafter"/>
</dbReference>
<dbReference type="Pfam" id="PF10018">
    <property type="entry name" value="Med4"/>
    <property type="match status" value="1"/>
</dbReference>
<evidence type="ECO:0000256" key="2">
    <source>
        <dbReference type="ARBA" id="ARBA00009626"/>
    </source>
</evidence>
<gene>
    <name evidence="8" type="primary">MED4</name>
    <name evidence="11" type="ORF">EVEC_LOCUS3363</name>
</gene>
<feature type="region of interest" description="Disordered" evidence="9">
    <location>
        <begin position="171"/>
        <end position="285"/>
    </location>
</feature>
<comment type="similarity">
    <text evidence="2 8">Belongs to the Mediator complex subunit 4 family.</text>
</comment>
<keyword evidence="12" id="KW-1185">Reference proteome</keyword>
<evidence type="ECO:0000256" key="8">
    <source>
        <dbReference type="RuleBase" id="RU364141"/>
    </source>
</evidence>
<comment type="subcellular location">
    <subcellularLocation>
        <location evidence="1 8">Nucleus</location>
    </subcellularLocation>
</comment>
<dbReference type="Proteomes" id="UP000274131">
    <property type="component" value="Unassembled WGS sequence"/>
</dbReference>
<evidence type="ECO:0000256" key="7">
    <source>
        <dbReference type="ARBA" id="ARBA00031257"/>
    </source>
</evidence>
<dbReference type="WBParaSite" id="EVEC_0000365501-mRNA-1">
    <property type="protein sequence ID" value="EVEC_0000365501-mRNA-1"/>
    <property type="gene ID" value="EVEC_0000365501"/>
</dbReference>
<evidence type="ECO:0000256" key="9">
    <source>
        <dbReference type="SAM" id="MobiDB-lite"/>
    </source>
</evidence>
<proteinExistence type="inferred from homology"/>
<evidence type="ECO:0000256" key="6">
    <source>
        <dbReference type="ARBA" id="ARBA00023242"/>
    </source>
</evidence>
<evidence type="ECO:0000256" key="5">
    <source>
        <dbReference type="ARBA" id="ARBA00023163"/>
    </source>
</evidence>
<feature type="compositionally biased region" description="Low complexity" evidence="9">
    <location>
        <begin position="206"/>
        <end position="220"/>
    </location>
</feature>
<dbReference type="InterPro" id="IPR019258">
    <property type="entry name" value="Mediator_Med4"/>
</dbReference>
<accession>A0A0N4V138</accession>
<keyword evidence="8" id="KW-0010">Activator</keyword>
<dbReference type="PANTHER" id="PTHR13208:SF2">
    <property type="entry name" value="MEDIATOR OF RNA POLYMERASE II TRANSCRIPTION SUBUNIT 4"/>
    <property type="match status" value="1"/>
</dbReference>
<feature type="compositionally biased region" description="Low complexity" evidence="9">
    <location>
        <begin position="270"/>
        <end position="285"/>
    </location>
</feature>
<dbReference type="GO" id="GO:0016592">
    <property type="term" value="C:mediator complex"/>
    <property type="evidence" value="ECO:0007669"/>
    <property type="project" value="InterPro"/>
</dbReference>
<evidence type="ECO:0000256" key="10">
    <source>
        <dbReference type="SAM" id="SignalP"/>
    </source>
</evidence>
<dbReference type="GO" id="GO:0006357">
    <property type="term" value="P:regulation of transcription by RNA polymerase II"/>
    <property type="evidence" value="ECO:0007669"/>
    <property type="project" value="InterPro"/>
</dbReference>